<accession>A0A2T7GAM1</accession>
<comment type="caution">
    <text evidence="2">The sequence shown here is derived from an EMBL/GenBank/DDBJ whole genome shotgun (WGS) entry which is preliminary data.</text>
</comment>
<dbReference type="AlphaFoldDB" id="A0A2T7GAM1"/>
<name>A0A2T7GAM1_9RHOB</name>
<reference evidence="2 3" key="1">
    <citation type="submission" date="2018-04" db="EMBL/GenBank/DDBJ databases">
        <title>Pelagivirga bohaiensis gen. nov., sp. nov., a bacterium isolated from the Bohai Sea.</title>
        <authorList>
            <person name="Ji X."/>
        </authorList>
    </citation>
    <scope>NUCLEOTIDE SEQUENCE [LARGE SCALE GENOMIC DNA]</scope>
    <source>
        <strain evidence="2 3">BH-SD19</strain>
    </source>
</reference>
<organism evidence="2 3">
    <name type="scientific">Pelagivirga sediminicola</name>
    <dbReference type="NCBI Taxonomy" id="2170575"/>
    <lineage>
        <taxon>Bacteria</taxon>
        <taxon>Pseudomonadati</taxon>
        <taxon>Pseudomonadota</taxon>
        <taxon>Alphaproteobacteria</taxon>
        <taxon>Rhodobacterales</taxon>
        <taxon>Paracoccaceae</taxon>
        <taxon>Pelagivirga</taxon>
    </lineage>
</organism>
<sequence length="92" mass="9867">MIFKPALAAALALCAAPLFAAGTAQLTYAQFELAVPHLDLEACPASMAEDGTFCRATLRHDEIHVFSFREDGDQPMTGFQSFPADGLHALLD</sequence>
<dbReference type="EMBL" id="QCYH01000001">
    <property type="protein sequence ID" value="PVA11474.1"/>
    <property type="molecule type" value="Genomic_DNA"/>
</dbReference>
<feature type="chain" id="PRO_5015705922" evidence="1">
    <location>
        <begin position="21"/>
        <end position="92"/>
    </location>
</feature>
<evidence type="ECO:0000313" key="3">
    <source>
        <dbReference type="Proteomes" id="UP000244446"/>
    </source>
</evidence>
<gene>
    <name evidence="2" type="ORF">DC366_00380</name>
</gene>
<evidence type="ECO:0000313" key="2">
    <source>
        <dbReference type="EMBL" id="PVA11474.1"/>
    </source>
</evidence>
<dbReference type="OrthoDB" id="7274522at2"/>
<dbReference type="RefSeq" id="WP_108690219.1">
    <property type="nucleotide sequence ID" value="NZ_QCYH01000001.1"/>
</dbReference>
<feature type="signal peptide" evidence="1">
    <location>
        <begin position="1"/>
        <end position="20"/>
    </location>
</feature>
<proteinExistence type="predicted"/>
<evidence type="ECO:0000256" key="1">
    <source>
        <dbReference type="SAM" id="SignalP"/>
    </source>
</evidence>
<protein>
    <submittedName>
        <fullName evidence="2">Uncharacterized protein</fullName>
    </submittedName>
</protein>
<dbReference type="Proteomes" id="UP000244446">
    <property type="component" value="Unassembled WGS sequence"/>
</dbReference>
<keyword evidence="3" id="KW-1185">Reference proteome</keyword>
<keyword evidence="1" id="KW-0732">Signal</keyword>